<reference evidence="7" key="2">
    <citation type="submission" date="2014-06" db="EMBL/GenBank/DDBJ databases">
        <authorList>
            <person name="Aslett M."/>
        </authorList>
    </citation>
    <scope>NUCLEOTIDE SEQUENCE</scope>
</reference>
<keyword evidence="4 7" id="KW-0418">Kinase</keyword>
<evidence type="ECO:0000256" key="4">
    <source>
        <dbReference type="ARBA" id="ARBA00022777"/>
    </source>
</evidence>
<gene>
    <name evidence="7" type="ORF">EgrG_000509100</name>
</gene>
<dbReference type="InterPro" id="IPR011009">
    <property type="entry name" value="Kinase-like_dom_sf"/>
</dbReference>
<accession>A0A068WMT6</accession>
<keyword evidence="5" id="KW-0067">ATP-binding</keyword>
<dbReference type="SMART" id="SM00220">
    <property type="entry name" value="S_TKc"/>
    <property type="match status" value="1"/>
</dbReference>
<keyword evidence="3" id="KW-0547">Nucleotide-binding</keyword>
<evidence type="ECO:0000256" key="2">
    <source>
        <dbReference type="ARBA" id="ARBA00022679"/>
    </source>
</evidence>
<evidence type="ECO:0000256" key="3">
    <source>
        <dbReference type="ARBA" id="ARBA00022741"/>
    </source>
</evidence>
<evidence type="ECO:0000313" key="7">
    <source>
        <dbReference type="EMBL" id="CDS19756.1"/>
    </source>
</evidence>
<keyword evidence="2" id="KW-0808">Transferase</keyword>
<dbReference type="Proteomes" id="UP000492820">
    <property type="component" value="Unassembled WGS sequence"/>
</dbReference>
<dbReference type="OrthoDB" id="6270180at2759"/>
<dbReference type="GO" id="GO:0004674">
    <property type="term" value="F:protein serine/threonine kinase activity"/>
    <property type="evidence" value="ECO:0007669"/>
    <property type="project" value="UniProtKB-KW"/>
</dbReference>
<evidence type="ECO:0000256" key="5">
    <source>
        <dbReference type="ARBA" id="ARBA00022840"/>
    </source>
</evidence>
<name>A0A068WMT6_ECHGR</name>
<dbReference type="PROSITE" id="PS50011">
    <property type="entry name" value="PROTEIN_KINASE_DOM"/>
    <property type="match status" value="1"/>
</dbReference>
<reference evidence="9" key="3">
    <citation type="submission" date="2020-10" db="UniProtKB">
        <authorList>
            <consortium name="WormBaseParasite"/>
        </authorList>
    </citation>
    <scope>IDENTIFICATION</scope>
</reference>
<dbReference type="CDD" id="cd00180">
    <property type="entry name" value="PKc"/>
    <property type="match status" value="1"/>
</dbReference>
<protein>
    <submittedName>
        <fullName evidence="7 9">Agc family protein kinase</fullName>
    </submittedName>
</protein>
<organism evidence="7">
    <name type="scientific">Echinococcus granulosus</name>
    <name type="common">Hydatid tapeworm</name>
    <dbReference type="NCBI Taxonomy" id="6210"/>
    <lineage>
        <taxon>Eukaryota</taxon>
        <taxon>Metazoa</taxon>
        <taxon>Spiralia</taxon>
        <taxon>Lophotrochozoa</taxon>
        <taxon>Platyhelminthes</taxon>
        <taxon>Cestoda</taxon>
        <taxon>Eucestoda</taxon>
        <taxon>Cyclophyllidea</taxon>
        <taxon>Taeniidae</taxon>
        <taxon>Echinococcus</taxon>
        <taxon>Echinococcus granulosus group</taxon>
    </lineage>
</organism>
<dbReference type="GO" id="GO:0005524">
    <property type="term" value="F:ATP binding"/>
    <property type="evidence" value="ECO:0007669"/>
    <property type="project" value="UniProtKB-KW"/>
</dbReference>
<dbReference type="PANTHER" id="PTHR24351">
    <property type="entry name" value="RIBOSOMAL PROTEIN S6 KINASE"/>
    <property type="match status" value="1"/>
</dbReference>
<proteinExistence type="predicted"/>
<evidence type="ECO:0000313" key="9">
    <source>
        <dbReference type="WBParaSite" id="EgrG_000509100"/>
    </source>
</evidence>
<keyword evidence="1" id="KW-0723">Serine/threonine-protein kinase</keyword>
<feature type="domain" description="Protein kinase" evidence="6">
    <location>
        <begin position="6"/>
        <end position="267"/>
    </location>
</feature>
<dbReference type="SUPFAM" id="SSF56112">
    <property type="entry name" value="Protein kinase-like (PK-like)"/>
    <property type="match status" value="1"/>
</dbReference>
<evidence type="ECO:0000259" key="6">
    <source>
        <dbReference type="PROSITE" id="PS50011"/>
    </source>
</evidence>
<evidence type="ECO:0000256" key="1">
    <source>
        <dbReference type="ARBA" id="ARBA00022527"/>
    </source>
</evidence>
<dbReference type="InterPro" id="IPR000719">
    <property type="entry name" value="Prot_kinase_dom"/>
</dbReference>
<dbReference type="AlphaFoldDB" id="A0A068WMT6"/>
<dbReference type="EMBL" id="LK028579">
    <property type="protein sequence ID" value="CDS19756.1"/>
    <property type="molecule type" value="Genomic_DNA"/>
</dbReference>
<dbReference type="Gene3D" id="1.10.510.10">
    <property type="entry name" value="Transferase(Phosphotransferase) domain 1"/>
    <property type="match status" value="1"/>
</dbReference>
<dbReference type="Gene3D" id="3.30.200.20">
    <property type="entry name" value="Phosphorylase Kinase, domain 1"/>
    <property type="match status" value="1"/>
</dbReference>
<evidence type="ECO:0000313" key="8">
    <source>
        <dbReference type="Proteomes" id="UP000492820"/>
    </source>
</evidence>
<dbReference type="Pfam" id="PF00069">
    <property type="entry name" value="Pkinase"/>
    <property type="match status" value="1"/>
</dbReference>
<dbReference type="WBParaSite" id="EgrG_000509100">
    <property type="protein sequence ID" value="EgrG_000509100"/>
    <property type="gene ID" value="EgrG_000509100"/>
</dbReference>
<sequence length="384" mass="43384">MKLEQFDVVKFISRGSYSIVYEAVYTQGADNTTTITTQTSALKRVFLQNHAAIQCALREHHILVRLAQAGEQSSFLGTLIQSFRICSSPTFVMRKGSGFDLQDVLANVGFLGRKAARFYSCEIICGLEHLHAMRIVNLDVKPANMLLSDSGHLFITDFDRSYDMSWESGPPNKADFTATPFFMAPEVKARVEITTKADVWSLGILMGCIMYGSVTVENWLSNGRHREGRFPKLSKPLQDFFKACLTHDHRRRVDIAGVKCLELYEGVNWEEVRVCNMEPPYHPSELHLSAALKEFNLDPHDPLLLKAAYDTSMSLIDRCLRDTHDECGVRRLITIPPDYKNLARAGMTPERIDGLFANFDFNNHHIQSSEAVDKKQTISADENV</sequence>
<reference evidence="7 8" key="1">
    <citation type="journal article" date="2013" name="Nature">
        <title>The genomes of four tapeworm species reveal adaptations to parasitism.</title>
        <authorList>
            <person name="Tsai I.J."/>
            <person name="Zarowiecki M."/>
            <person name="Holroyd N."/>
            <person name="Garciarrubio A."/>
            <person name="Sanchez-Flores A."/>
            <person name="Brooks K.L."/>
            <person name="Tracey A."/>
            <person name="Bobes R.J."/>
            <person name="Fragoso G."/>
            <person name="Sciutto E."/>
            <person name="Aslett M."/>
            <person name="Beasley H."/>
            <person name="Bennett H.M."/>
            <person name="Cai J."/>
            <person name="Camicia F."/>
            <person name="Clark R."/>
            <person name="Cucher M."/>
            <person name="De Silva N."/>
            <person name="Day T.A."/>
            <person name="Deplazes P."/>
            <person name="Estrada K."/>
            <person name="Fernandez C."/>
            <person name="Holland P.W."/>
            <person name="Hou J."/>
            <person name="Hu S."/>
            <person name="Huckvale T."/>
            <person name="Hung S.S."/>
            <person name="Kamenetzky L."/>
            <person name="Keane J.A."/>
            <person name="Kiss F."/>
            <person name="Koziol U."/>
            <person name="Lambert O."/>
            <person name="Liu K."/>
            <person name="Luo X."/>
            <person name="Luo Y."/>
            <person name="Macchiaroli N."/>
            <person name="Nichol S."/>
            <person name="Paps J."/>
            <person name="Parkinson J."/>
            <person name="Pouchkina-Stantcheva N."/>
            <person name="Riddiford N."/>
            <person name="Rosenzvit M."/>
            <person name="Salinas G."/>
            <person name="Wasmuth J.D."/>
            <person name="Zamanian M."/>
            <person name="Zheng Y."/>
            <person name="Cai X."/>
            <person name="Soberon X."/>
            <person name="Olson P.D."/>
            <person name="Laclette J.P."/>
            <person name="Brehm K."/>
            <person name="Berriman M."/>
            <person name="Garciarrubio A."/>
            <person name="Bobes R.J."/>
            <person name="Fragoso G."/>
            <person name="Sanchez-Flores A."/>
            <person name="Estrada K."/>
            <person name="Cevallos M.A."/>
            <person name="Morett E."/>
            <person name="Gonzalez V."/>
            <person name="Portillo T."/>
            <person name="Ochoa-Leyva A."/>
            <person name="Jose M.V."/>
            <person name="Sciutto E."/>
            <person name="Landa A."/>
            <person name="Jimenez L."/>
            <person name="Valdes V."/>
            <person name="Carrero J.C."/>
            <person name="Larralde C."/>
            <person name="Morales-Montor J."/>
            <person name="Limon-Lason J."/>
            <person name="Soberon X."/>
            <person name="Laclette J.P."/>
        </authorList>
    </citation>
    <scope>NUCLEOTIDE SEQUENCE [LARGE SCALE GENOMIC DNA]</scope>
</reference>